<keyword evidence="9 11" id="KW-0472">Membrane</keyword>
<dbReference type="Proteomes" id="UP000831963">
    <property type="component" value="Chromosome"/>
</dbReference>
<evidence type="ECO:0000313" key="14">
    <source>
        <dbReference type="Proteomes" id="UP000831963"/>
    </source>
</evidence>
<dbReference type="HAMAP" id="MF_01393">
    <property type="entry name" value="ATP_synth_a_bact"/>
    <property type="match status" value="1"/>
</dbReference>
<dbReference type="PANTHER" id="PTHR11410">
    <property type="entry name" value="ATP SYNTHASE SUBUNIT A"/>
    <property type="match status" value="1"/>
</dbReference>
<keyword evidence="14" id="KW-1185">Reference proteome</keyword>
<keyword evidence="3 11" id="KW-0813">Transport</keyword>
<dbReference type="SUPFAM" id="SSF81336">
    <property type="entry name" value="F1F0 ATP synthase subunit A"/>
    <property type="match status" value="1"/>
</dbReference>
<keyword evidence="8 11" id="KW-0406">Ion transport</keyword>
<proteinExistence type="inferred from homology"/>
<name>A0ABY4IU63_9MICO</name>
<keyword evidence="6 11" id="KW-0375">Hydrogen ion transport</keyword>
<evidence type="ECO:0000256" key="7">
    <source>
        <dbReference type="ARBA" id="ARBA00022989"/>
    </source>
</evidence>
<keyword evidence="11" id="KW-1003">Cell membrane</keyword>
<keyword evidence="7 11" id="KW-1133">Transmembrane helix</keyword>
<feature type="transmembrane region" description="Helical" evidence="11">
    <location>
        <begin position="52"/>
        <end position="71"/>
    </location>
</feature>
<feature type="transmembrane region" description="Helical" evidence="11">
    <location>
        <begin position="241"/>
        <end position="270"/>
    </location>
</feature>
<evidence type="ECO:0000256" key="11">
    <source>
        <dbReference type="HAMAP-Rule" id="MF_01393"/>
    </source>
</evidence>
<comment type="subcellular location">
    <subcellularLocation>
        <location evidence="11 12">Cell membrane</location>
        <topology evidence="11 12">Multi-pass membrane protein</topology>
    </subcellularLocation>
    <subcellularLocation>
        <location evidence="1">Membrane</location>
        <topology evidence="1">Multi-pass membrane protein</topology>
    </subcellularLocation>
</comment>
<sequence length="278" mass="30864">MTGAPKLEPALFNLAATLTPRLATDDEFHAPSIAEFFPDAVFQIGDLVIHRIHLIQFLATIAVVLILWLGTRNMRVVPGRFQSLVEMGLDFVRVNVAEDLLGRKDGRRFLPILATIFFMVLFMNITGIIPFLNIAGTSIIAVPLLLAVVSYVTFIYAGIKKSPKGFFKNSLFPSGVPPFLYIIVTPLEFLSTFIIRPVTLTLRLLMNMIVGHLMLVLFFSATQFFVITLGGWWTALGAGTLAFGFAFTLFEILVAFLQAYVFTILTAVYIQLAVAEEH</sequence>
<comment type="similarity">
    <text evidence="2 11 12">Belongs to the ATPase A chain family.</text>
</comment>
<dbReference type="PRINTS" id="PR00123">
    <property type="entry name" value="ATPASEA"/>
</dbReference>
<dbReference type="InterPro" id="IPR000568">
    <property type="entry name" value="ATP_synth_F0_asu"/>
</dbReference>
<dbReference type="Pfam" id="PF00119">
    <property type="entry name" value="ATP-synt_A"/>
    <property type="match status" value="1"/>
</dbReference>
<evidence type="ECO:0000256" key="5">
    <source>
        <dbReference type="ARBA" id="ARBA00022692"/>
    </source>
</evidence>
<dbReference type="InterPro" id="IPR035908">
    <property type="entry name" value="F0_ATP_A_sf"/>
</dbReference>
<dbReference type="NCBIfam" id="TIGR01131">
    <property type="entry name" value="ATP_synt_6_or_A"/>
    <property type="match status" value="1"/>
</dbReference>
<feature type="transmembrane region" description="Helical" evidence="11">
    <location>
        <begin position="109"/>
        <end position="132"/>
    </location>
</feature>
<evidence type="ECO:0000256" key="10">
    <source>
        <dbReference type="ARBA" id="ARBA00023310"/>
    </source>
</evidence>
<dbReference type="EMBL" id="CP078077">
    <property type="protein sequence ID" value="UPL16199.1"/>
    <property type="molecule type" value="Genomic_DNA"/>
</dbReference>
<feature type="transmembrane region" description="Helical" evidence="11">
    <location>
        <begin position="179"/>
        <end position="198"/>
    </location>
</feature>
<evidence type="ECO:0000256" key="6">
    <source>
        <dbReference type="ARBA" id="ARBA00022781"/>
    </source>
</evidence>
<evidence type="ECO:0000256" key="8">
    <source>
        <dbReference type="ARBA" id="ARBA00023065"/>
    </source>
</evidence>
<keyword evidence="5 11" id="KW-0812">Transmembrane</keyword>
<comment type="function">
    <text evidence="11 12">Key component of the proton channel; it plays a direct role in the translocation of protons across the membrane.</text>
</comment>
<keyword evidence="4 11" id="KW-0138">CF(0)</keyword>
<evidence type="ECO:0000313" key="13">
    <source>
        <dbReference type="EMBL" id="UPL16199.1"/>
    </source>
</evidence>
<gene>
    <name evidence="11 13" type="primary">atpB</name>
    <name evidence="13" type="ORF">KV396_12895</name>
</gene>
<evidence type="ECO:0000256" key="9">
    <source>
        <dbReference type="ARBA" id="ARBA00023136"/>
    </source>
</evidence>
<evidence type="ECO:0000256" key="3">
    <source>
        <dbReference type="ARBA" id="ARBA00022448"/>
    </source>
</evidence>
<feature type="transmembrane region" description="Helical" evidence="11">
    <location>
        <begin position="139"/>
        <end position="159"/>
    </location>
</feature>
<organism evidence="13 14">
    <name type="scientific">Microbacterium galbinum</name>
    <dbReference type="NCBI Taxonomy" id="2851646"/>
    <lineage>
        <taxon>Bacteria</taxon>
        <taxon>Bacillati</taxon>
        <taxon>Actinomycetota</taxon>
        <taxon>Actinomycetes</taxon>
        <taxon>Micrococcales</taxon>
        <taxon>Microbacteriaceae</taxon>
        <taxon>Microbacterium</taxon>
    </lineage>
</organism>
<protein>
    <recommendedName>
        <fullName evidence="11 12">ATP synthase subunit a</fullName>
    </recommendedName>
    <alternativeName>
        <fullName evidence="11">ATP synthase F0 sector subunit a</fullName>
    </alternativeName>
    <alternativeName>
        <fullName evidence="11">F-ATPase subunit 6</fullName>
    </alternativeName>
</protein>
<evidence type="ECO:0000256" key="2">
    <source>
        <dbReference type="ARBA" id="ARBA00006810"/>
    </source>
</evidence>
<evidence type="ECO:0000256" key="1">
    <source>
        <dbReference type="ARBA" id="ARBA00004141"/>
    </source>
</evidence>
<evidence type="ECO:0000256" key="12">
    <source>
        <dbReference type="RuleBase" id="RU000483"/>
    </source>
</evidence>
<accession>A0ABY4IU63</accession>
<dbReference type="PANTHER" id="PTHR11410:SF0">
    <property type="entry name" value="ATP SYNTHASE SUBUNIT A"/>
    <property type="match status" value="1"/>
</dbReference>
<dbReference type="CDD" id="cd00310">
    <property type="entry name" value="ATP-synt_Fo_a_6"/>
    <property type="match status" value="1"/>
</dbReference>
<reference evidence="13 14" key="1">
    <citation type="submission" date="2021-06" db="EMBL/GenBank/DDBJ databases">
        <title>Genome-based taxonomic framework of Microbacterium strains isolated from marine environment, the description of four new species and reclassification of four preexisting species.</title>
        <authorList>
            <person name="Lee S.D."/>
            <person name="Kim S.-M."/>
            <person name="Byeon Y.-S."/>
            <person name="Yang H.L."/>
            <person name="Kim I.S."/>
        </authorList>
    </citation>
    <scope>NUCLEOTIDE SEQUENCE [LARGE SCALE GENOMIC DNA]</scope>
    <source>
        <strain evidence="13 14">SSW1-36</strain>
    </source>
</reference>
<dbReference type="Gene3D" id="1.20.120.220">
    <property type="entry name" value="ATP synthase, F0 complex, subunit A"/>
    <property type="match status" value="1"/>
</dbReference>
<keyword evidence="10 11" id="KW-0066">ATP synthesis</keyword>
<evidence type="ECO:0000256" key="4">
    <source>
        <dbReference type="ARBA" id="ARBA00022547"/>
    </source>
</evidence>
<dbReference type="InterPro" id="IPR045083">
    <property type="entry name" value="ATP_synth_F0_asu_bact/mt"/>
</dbReference>